<dbReference type="Gene3D" id="3.30.1460.10">
    <property type="match status" value="1"/>
</dbReference>
<evidence type="ECO:0000313" key="1">
    <source>
        <dbReference type="EMBL" id="MFD2918958.1"/>
    </source>
</evidence>
<keyword evidence="2" id="KW-1185">Reference proteome</keyword>
<evidence type="ECO:0008006" key="3">
    <source>
        <dbReference type="Google" id="ProtNLM"/>
    </source>
</evidence>
<sequence>MLSKLFGWGKKKDTAAESTEPAYSFGRYSDNNKTILQVDRWTDAENNFKEKKLYESIDAFFSYLRDASIDNVIYERNANEGRFELFQGSKKVKGYFNDKKLEAEVTLARMPQPSVPVMRRLLEMNFNLYYSRFSLDNDRLCMRFDSTIETASPSKLYYGLKELATRADKQDDLLTQDFSVLEVTDTEHVDEISVAEKEIKYEQLQKWIQETLDTIATVDADKFSGGIAYLLLTLVYRIDFLISPEGSLLNDLEKISGIFFKKDDRQPVEKNRDMIEELKKIQVKPKEEVFKNLFRSKYTFAIVAPQPHKTIADSINGSNQNMYWYRDNNYPYFANQIIEYGISFAQYSYSMPKVISELFLLFMRINYPAYFKALGFTTVYYDADRKVFNANLVIEKIKTIQEQWRTRYPKMDFKVNNLRFDTLLNFNHSFSTEIEFLNMDSK</sequence>
<dbReference type="SUPFAM" id="SSF69635">
    <property type="entry name" value="Type III secretory system chaperone-like"/>
    <property type="match status" value="1"/>
</dbReference>
<organism evidence="1 2">
    <name type="scientific">Terrimonas rubra</name>
    <dbReference type="NCBI Taxonomy" id="1035890"/>
    <lineage>
        <taxon>Bacteria</taxon>
        <taxon>Pseudomonadati</taxon>
        <taxon>Bacteroidota</taxon>
        <taxon>Chitinophagia</taxon>
        <taxon>Chitinophagales</taxon>
        <taxon>Chitinophagaceae</taxon>
        <taxon>Terrimonas</taxon>
    </lineage>
</organism>
<accession>A0ABW6A0Z8</accession>
<gene>
    <name evidence="1" type="ORF">ACFS6H_04490</name>
</gene>
<dbReference type="Proteomes" id="UP001597511">
    <property type="component" value="Unassembled WGS sequence"/>
</dbReference>
<evidence type="ECO:0000313" key="2">
    <source>
        <dbReference type="Proteomes" id="UP001597511"/>
    </source>
</evidence>
<dbReference type="EMBL" id="JBHUOZ010000001">
    <property type="protein sequence ID" value="MFD2918958.1"/>
    <property type="molecule type" value="Genomic_DNA"/>
</dbReference>
<dbReference type="RefSeq" id="WP_386095643.1">
    <property type="nucleotide sequence ID" value="NZ_JBHUOZ010000001.1"/>
</dbReference>
<name>A0ABW6A0Z8_9BACT</name>
<comment type="caution">
    <text evidence="1">The sequence shown here is derived from an EMBL/GenBank/DDBJ whole genome shotgun (WGS) entry which is preliminary data.</text>
</comment>
<protein>
    <recommendedName>
        <fullName evidence="3">YbjN domain-containing protein</fullName>
    </recommendedName>
</protein>
<reference evidence="2" key="1">
    <citation type="journal article" date="2019" name="Int. J. Syst. Evol. Microbiol.">
        <title>The Global Catalogue of Microorganisms (GCM) 10K type strain sequencing project: providing services to taxonomists for standard genome sequencing and annotation.</title>
        <authorList>
            <consortium name="The Broad Institute Genomics Platform"/>
            <consortium name="The Broad Institute Genome Sequencing Center for Infectious Disease"/>
            <person name="Wu L."/>
            <person name="Ma J."/>
        </authorList>
    </citation>
    <scope>NUCLEOTIDE SEQUENCE [LARGE SCALE GENOMIC DNA]</scope>
    <source>
        <strain evidence="2">KCTC 23299</strain>
    </source>
</reference>
<proteinExistence type="predicted"/>